<reference evidence="2 3" key="1">
    <citation type="submission" date="2019-07" db="EMBL/GenBank/DDBJ databases">
        <title>R&amp;d 2014.</title>
        <authorList>
            <person name="Klenk H.-P."/>
        </authorList>
    </citation>
    <scope>NUCLEOTIDE SEQUENCE [LARGE SCALE GENOMIC DNA]</scope>
    <source>
        <strain evidence="2 3">DSM 43194</strain>
    </source>
</reference>
<dbReference type="AlphaFoldDB" id="A0A660CJ19"/>
<gene>
    <name evidence="2" type="ORF">JD82_04305</name>
</gene>
<comment type="caution">
    <text evidence="2">The sequence shown here is derived from an EMBL/GenBank/DDBJ whole genome shotgun (WGS) entry which is preliminary data.</text>
</comment>
<evidence type="ECO:0000313" key="2">
    <source>
        <dbReference type="EMBL" id="TWH22424.1"/>
    </source>
</evidence>
<keyword evidence="1" id="KW-0175">Coiled coil</keyword>
<evidence type="ECO:0000256" key="1">
    <source>
        <dbReference type="SAM" id="Coils"/>
    </source>
</evidence>
<evidence type="ECO:0008006" key="4">
    <source>
        <dbReference type="Google" id="ProtNLM"/>
    </source>
</evidence>
<accession>A0A660CJ19</accession>
<dbReference type="EMBL" id="VLJV01000001">
    <property type="protein sequence ID" value="TWH22424.1"/>
    <property type="molecule type" value="Genomic_DNA"/>
</dbReference>
<name>A0A660CJ19_9PSEU</name>
<sequence length="105" mass="11118">MSGGGYSADDLQAFDDFGKKLSSLSDDVRGVGELVRGMAVDPGLFGILAGQIIGAAASDACRSAGDAIEDYGKTLEKHKDKLDKAKQTYEAEEEDVKAALSRYQL</sequence>
<evidence type="ECO:0000313" key="3">
    <source>
        <dbReference type="Proteomes" id="UP000317303"/>
    </source>
</evidence>
<dbReference type="RefSeq" id="WP_030533846.1">
    <property type="nucleotide sequence ID" value="NZ_JOIJ01000019.1"/>
</dbReference>
<feature type="coiled-coil region" evidence="1">
    <location>
        <begin position="68"/>
        <end position="102"/>
    </location>
</feature>
<proteinExistence type="predicted"/>
<dbReference type="Proteomes" id="UP000317303">
    <property type="component" value="Unassembled WGS sequence"/>
</dbReference>
<protein>
    <recommendedName>
        <fullName evidence="4">Excreted virulence factor EspC (Type VII ESX diderm)</fullName>
    </recommendedName>
</protein>
<keyword evidence="3" id="KW-1185">Reference proteome</keyword>
<organism evidence="2 3">
    <name type="scientific">Prauserella rugosa</name>
    <dbReference type="NCBI Taxonomy" id="43354"/>
    <lineage>
        <taxon>Bacteria</taxon>
        <taxon>Bacillati</taxon>
        <taxon>Actinomycetota</taxon>
        <taxon>Actinomycetes</taxon>
        <taxon>Pseudonocardiales</taxon>
        <taxon>Pseudonocardiaceae</taxon>
        <taxon>Prauserella</taxon>
    </lineage>
</organism>